<dbReference type="eggNOG" id="ENOG502SJVT">
    <property type="taxonomic scope" value="Eukaryota"/>
</dbReference>
<evidence type="ECO:0000256" key="1">
    <source>
        <dbReference type="ARBA" id="ARBA00022723"/>
    </source>
</evidence>
<dbReference type="PANTHER" id="PTHR31944">
    <property type="entry name" value="HEME-RESPONSIVE ZINC FINGER TRANSCRIPTION FACTOR HAP1"/>
    <property type="match status" value="1"/>
</dbReference>
<sequence length="630" mass="70299">MADQERKRRRPAVAFIQAAAKAAASPNSTSTPALNIETTSSSLAGTFSVRRESHAPGETPTINRGIFHKSRLFGQSHWANGMVQNRSRLASGLQRCKLLAKIIKAQLAPPWPVPPTSDLPPKALADKLLDCYLRTTETIYRILHIPTFKKDYDEVWLTDKTPDTAFLVQLKLVLAIGATTYDEKFSLRASAIRWVHEAQTWLAEPEFKARLSLQVLQTNLLLLVARQTASVGASMIWISAGSLIRNAMYIGLHRDAACLPEGTVFSIEMRRRLWNTILEIALQSSLDSGAPPLISLRSFDTEPPRNFNDNQLMLGNLLPASDDTFTQMSVAIALRKTFPIRLAVTEFLNNFQSASSYEETLQLDGALRKSYKELCRTLQGLNSATGSSPSRFQIQVVDFIMHRYFLALHIPFFVPPLRETAYAFSRNVVVDASLKIWRAVLLPSSHSDEISPLNGDDLERLAICGSQFFRVSALQACFMVAAELIFQLQEENSLSPAPLRPDLLSIVNDAVNWSFRCVEAGETNIKGHLFMCLVDARLDGLIRGVGKDELLASLIRAVENGQENCLRVLEERAAEGQTGARVDLFSQTGIDTPKGMEDWDIMMPIGQFNFDSGDPMNWWFDDETMEHLPL</sequence>
<organism evidence="8 9">
    <name type="scientific">Ajellomyces capsulatus (strain H143)</name>
    <name type="common">Darling's disease fungus</name>
    <name type="synonym">Histoplasma capsulatum</name>
    <dbReference type="NCBI Taxonomy" id="544712"/>
    <lineage>
        <taxon>Eukaryota</taxon>
        <taxon>Fungi</taxon>
        <taxon>Dikarya</taxon>
        <taxon>Ascomycota</taxon>
        <taxon>Pezizomycotina</taxon>
        <taxon>Eurotiomycetes</taxon>
        <taxon>Eurotiomycetidae</taxon>
        <taxon>Onygenales</taxon>
        <taxon>Ajellomycetaceae</taxon>
        <taxon>Histoplasma</taxon>
    </lineage>
</organism>
<dbReference type="GO" id="GO:0001228">
    <property type="term" value="F:DNA-binding transcription activator activity, RNA polymerase II-specific"/>
    <property type="evidence" value="ECO:0007669"/>
    <property type="project" value="TreeGrafter"/>
</dbReference>
<dbReference type="EMBL" id="GG692421">
    <property type="protein sequence ID" value="EER42712.1"/>
    <property type="molecule type" value="Genomic_DNA"/>
</dbReference>
<keyword evidence="5" id="KW-0804">Transcription</keyword>
<feature type="domain" description="Xylanolytic transcriptional activator regulatory" evidence="7">
    <location>
        <begin position="236"/>
        <end position="310"/>
    </location>
</feature>
<accession>C6H8S9</accession>
<evidence type="ECO:0000256" key="5">
    <source>
        <dbReference type="ARBA" id="ARBA00023163"/>
    </source>
</evidence>
<evidence type="ECO:0000256" key="6">
    <source>
        <dbReference type="ARBA" id="ARBA00023242"/>
    </source>
</evidence>
<dbReference type="VEuPathDB" id="FungiDB:HCDG_02610"/>
<keyword evidence="6" id="KW-0539">Nucleus</keyword>
<dbReference type="GO" id="GO:0008270">
    <property type="term" value="F:zinc ion binding"/>
    <property type="evidence" value="ECO:0007669"/>
    <property type="project" value="InterPro"/>
</dbReference>
<keyword evidence="3" id="KW-0805">Transcription regulation</keyword>
<dbReference type="GO" id="GO:0006351">
    <property type="term" value="P:DNA-templated transcription"/>
    <property type="evidence" value="ECO:0007669"/>
    <property type="project" value="InterPro"/>
</dbReference>
<keyword evidence="4" id="KW-0238">DNA-binding</keyword>
<dbReference type="PANTHER" id="PTHR31944:SF131">
    <property type="entry name" value="HEME-RESPONSIVE ZINC FINGER TRANSCRIPTION FACTOR HAP1"/>
    <property type="match status" value="1"/>
</dbReference>
<dbReference type="GO" id="GO:0000978">
    <property type="term" value="F:RNA polymerase II cis-regulatory region sequence-specific DNA binding"/>
    <property type="evidence" value="ECO:0007669"/>
    <property type="project" value="TreeGrafter"/>
</dbReference>
<evidence type="ECO:0000256" key="2">
    <source>
        <dbReference type="ARBA" id="ARBA00022833"/>
    </source>
</evidence>
<dbReference type="InterPro" id="IPR007219">
    <property type="entry name" value="XnlR_reg_dom"/>
</dbReference>
<proteinExistence type="predicted"/>
<evidence type="ECO:0000313" key="9">
    <source>
        <dbReference type="Proteomes" id="UP000002624"/>
    </source>
</evidence>
<keyword evidence="1" id="KW-0479">Metal-binding</keyword>
<evidence type="ECO:0000256" key="4">
    <source>
        <dbReference type="ARBA" id="ARBA00023125"/>
    </source>
</evidence>
<name>C6H8S9_AJECH</name>
<protein>
    <submittedName>
        <fullName evidence="8">C6 zinc finger protein</fullName>
    </submittedName>
</protein>
<gene>
    <name evidence="8" type="ORF">HCDG_02610</name>
</gene>
<keyword evidence="2" id="KW-0862">Zinc</keyword>
<reference evidence="9" key="1">
    <citation type="submission" date="2009-05" db="EMBL/GenBank/DDBJ databases">
        <title>The genome sequence of Ajellomyces capsulatus strain H143.</title>
        <authorList>
            <person name="Champion M."/>
            <person name="Cuomo C.A."/>
            <person name="Ma L.-J."/>
            <person name="Henn M.R."/>
            <person name="Sil A."/>
            <person name="Goldman B."/>
            <person name="Young S.K."/>
            <person name="Kodira C.D."/>
            <person name="Zeng Q."/>
            <person name="Koehrsen M."/>
            <person name="Alvarado L."/>
            <person name="Berlin A.M."/>
            <person name="Borenstein D."/>
            <person name="Chen Z."/>
            <person name="Engels R."/>
            <person name="Freedman E."/>
            <person name="Gellesch M."/>
            <person name="Goldberg J."/>
            <person name="Griggs A."/>
            <person name="Gujja S."/>
            <person name="Heiman D.I."/>
            <person name="Hepburn T.A."/>
            <person name="Howarth C."/>
            <person name="Jen D."/>
            <person name="Larson L."/>
            <person name="Lewis B."/>
            <person name="Mehta T."/>
            <person name="Park D."/>
            <person name="Pearson M."/>
            <person name="Roberts A."/>
            <person name="Saif S."/>
            <person name="Shea T.D."/>
            <person name="Shenoy N."/>
            <person name="Sisk P."/>
            <person name="Stolte C."/>
            <person name="Sykes S."/>
            <person name="Walk T."/>
            <person name="White J."/>
            <person name="Yandava C."/>
            <person name="Klein B."/>
            <person name="McEwen J.G."/>
            <person name="Puccia R."/>
            <person name="Goldman G.H."/>
            <person name="Felipe M.S."/>
            <person name="Nino-Vega G."/>
            <person name="San-Blas G."/>
            <person name="Taylor J.W."/>
            <person name="Mendoza L."/>
            <person name="Galagan J.E."/>
            <person name="Nusbaum C."/>
            <person name="Birren B.W."/>
        </authorList>
    </citation>
    <scope>NUCLEOTIDE SEQUENCE [LARGE SCALE GENOMIC DNA]</scope>
    <source>
        <strain evidence="9">H143</strain>
    </source>
</reference>
<dbReference type="STRING" id="544712.C6H8S9"/>
<dbReference type="SMART" id="SM00906">
    <property type="entry name" value="Fungal_trans"/>
    <property type="match status" value="1"/>
</dbReference>
<dbReference type="Pfam" id="PF04082">
    <property type="entry name" value="Fungal_trans"/>
    <property type="match status" value="1"/>
</dbReference>
<dbReference type="OrthoDB" id="4337792at2759"/>
<dbReference type="OMA" id="VIVHRYI"/>
<evidence type="ECO:0000259" key="7">
    <source>
        <dbReference type="SMART" id="SM00906"/>
    </source>
</evidence>
<dbReference type="InterPro" id="IPR051430">
    <property type="entry name" value="Fungal_TF_Env_Response"/>
</dbReference>
<evidence type="ECO:0000256" key="3">
    <source>
        <dbReference type="ARBA" id="ARBA00023015"/>
    </source>
</evidence>
<dbReference type="HOGENOM" id="CLU_007091_3_1_1"/>
<dbReference type="CDD" id="cd12148">
    <property type="entry name" value="fungal_TF_MHR"/>
    <property type="match status" value="1"/>
</dbReference>
<evidence type="ECO:0000313" key="8">
    <source>
        <dbReference type="EMBL" id="EER42712.1"/>
    </source>
</evidence>
<dbReference type="AlphaFoldDB" id="C6H8S9"/>
<dbReference type="Proteomes" id="UP000002624">
    <property type="component" value="Unassembled WGS sequence"/>
</dbReference>
<dbReference type="GO" id="GO:0005634">
    <property type="term" value="C:nucleus"/>
    <property type="evidence" value="ECO:0007669"/>
    <property type="project" value="TreeGrafter"/>
</dbReference>